<dbReference type="EMBL" id="OE007181">
    <property type="protein sequence ID" value="CAD7463066.1"/>
    <property type="molecule type" value="Genomic_DNA"/>
</dbReference>
<accession>A0A7R9IR66</accession>
<protein>
    <submittedName>
        <fullName evidence="1">Uncharacterized protein</fullName>
    </submittedName>
</protein>
<proteinExistence type="predicted"/>
<organism evidence="1">
    <name type="scientific">Timema tahoe</name>
    <dbReference type="NCBI Taxonomy" id="61484"/>
    <lineage>
        <taxon>Eukaryota</taxon>
        <taxon>Metazoa</taxon>
        <taxon>Ecdysozoa</taxon>
        <taxon>Arthropoda</taxon>
        <taxon>Hexapoda</taxon>
        <taxon>Insecta</taxon>
        <taxon>Pterygota</taxon>
        <taxon>Neoptera</taxon>
        <taxon>Polyneoptera</taxon>
        <taxon>Phasmatodea</taxon>
        <taxon>Timematodea</taxon>
        <taxon>Timematoidea</taxon>
        <taxon>Timematidae</taxon>
        <taxon>Timema</taxon>
    </lineage>
</organism>
<dbReference type="AlphaFoldDB" id="A0A7R9IR66"/>
<gene>
    <name evidence="1" type="ORF">TTEB3V08_LOCUS10952</name>
</gene>
<sequence>MSEVKEGFGNQINLCRDRGLNSGPPAQKSDTLPLDHQGIPPRGAVGMAWYWLCLAGLVLTRLVVPPGGALGDQTLSSKGVARVIHHIQENITTRCIFIHHREDQVSAFYQDAVLMDVTKLVGSPKVLIICNTSEQLHSMKDLNLCSNSRPLHLVLTTTGFKDAQNPSTITGKPVLEQLQVQPACPSLRDMFQLSSLSMWNDSMWLVAADDSSKRYIESSACQWHYHLLLVAQPIEDMLHISEISCLHGEVSILLFKSEMRFNKGGWGYWTNVNTLVSRRGCGLSFTNLPSY</sequence>
<reference evidence="1" key="1">
    <citation type="submission" date="2020-11" db="EMBL/GenBank/DDBJ databases">
        <authorList>
            <person name="Tran Van P."/>
        </authorList>
    </citation>
    <scope>NUCLEOTIDE SEQUENCE</scope>
</reference>
<evidence type="ECO:0000313" key="1">
    <source>
        <dbReference type="EMBL" id="CAD7463066.1"/>
    </source>
</evidence>
<name>A0A7R9IR66_9NEOP</name>